<keyword evidence="3" id="KW-1185">Reference proteome</keyword>
<organism evidence="2 3">
    <name type="scientific">Streptomyces puniciscabiei</name>
    <dbReference type="NCBI Taxonomy" id="164348"/>
    <lineage>
        <taxon>Bacteria</taxon>
        <taxon>Bacillati</taxon>
        <taxon>Actinomycetota</taxon>
        <taxon>Actinomycetes</taxon>
        <taxon>Kitasatosporales</taxon>
        <taxon>Streptomycetaceae</taxon>
        <taxon>Streptomyces</taxon>
    </lineage>
</organism>
<comment type="caution">
    <text evidence="2">The sequence shown here is derived from an EMBL/GenBank/DDBJ whole genome shotgun (WGS) entry which is preliminary data.</text>
</comment>
<dbReference type="EMBL" id="VFNX01000002">
    <property type="protein sequence ID" value="TQK86263.1"/>
    <property type="molecule type" value="Genomic_DNA"/>
</dbReference>
<evidence type="ECO:0000313" key="2">
    <source>
        <dbReference type="EMBL" id="TQK86263.1"/>
    </source>
</evidence>
<gene>
    <name evidence="2" type="ORF">FB563_6377</name>
</gene>
<reference evidence="2 3" key="1">
    <citation type="submission" date="2019-06" db="EMBL/GenBank/DDBJ databases">
        <title>Sequencing the genomes of 1000 actinobacteria strains.</title>
        <authorList>
            <person name="Klenk H.-P."/>
        </authorList>
    </citation>
    <scope>NUCLEOTIDE SEQUENCE [LARGE SCALE GENOMIC DNA]</scope>
    <source>
        <strain evidence="2 3">DSM 41929</strain>
    </source>
</reference>
<accession>A0A542THF9</accession>
<feature type="transmembrane region" description="Helical" evidence="1">
    <location>
        <begin position="65"/>
        <end position="84"/>
    </location>
</feature>
<dbReference type="RefSeq" id="WP_425281748.1">
    <property type="nucleotide sequence ID" value="NZ_JBPJFI010000001.1"/>
</dbReference>
<name>A0A542THF9_9ACTN</name>
<dbReference type="AlphaFoldDB" id="A0A542THF9"/>
<keyword evidence="1" id="KW-1133">Transmembrane helix</keyword>
<proteinExistence type="predicted"/>
<sequence>MSIHPPSSPAPSAAAPPRWAIRAAHLTTLVVLPSGLWRMALVLGYPAGYTETGFRPFDTFGAKVWMLTLSVLCELATLLTIGLVRPWGEVVPHWIPLIGGRRVRPMAAVVPGLLGAAILTVIWGNVPWWWTYPHENMTPTGNLVVGVLYQPLVLWGPLTAAVTISYYRRHRTAQRRSLAG</sequence>
<keyword evidence="1" id="KW-0472">Membrane</keyword>
<keyword evidence="1" id="KW-0812">Transmembrane</keyword>
<feature type="transmembrane region" description="Helical" evidence="1">
    <location>
        <begin position="105"/>
        <end position="123"/>
    </location>
</feature>
<feature type="transmembrane region" description="Helical" evidence="1">
    <location>
        <begin position="26"/>
        <end position="45"/>
    </location>
</feature>
<feature type="transmembrane region" description="Helical" evidence="1">
    <location>
        <begin position="143"/>
        <end position="167"/>
    </location>
</feature>
<dbReference type="Proteomes" id="UP000318103">
    <property type="component" value="Unassembled WGS sequence"/>
</dbReference>
<evidence type="ECO:0000256" key="1">
    <source>
        <dbReference type="SAM" id="Phobius"/>
    </source>
</evidence>
<evidence type="ECO:0000313" key="3">
    <source>
        <dbReference type="Proteomes" id="UP000318103"/>
    </source>
</evidence>
<protein>
    <submittedName>
        <fullName evidence="2">Uncharacterized protein</fullName>
    </submittedName>
</protein>